<dbReference type="Ensembl" id="ENSAPET00000011558.1">
    <property type="protein sequence ID" value="ENSAPEP00000011254.1"/>
    <property type="gene ID" value="ENSAPEG00000008062.1"/>
</dbReference>
<keyword evidence="5" id="KW-0732">Signal</keyword>
<dbReference type="InterPro" id="IPR029058">
    <property type="entry name" value="AB_hydrolase_fold"/>
</dbReference>
<feature type="domain" description="Carboxylesterase type B" evidence="6">
    <location>
        <begin position="560"/>
        <end position="1073"/>
    </location>
</feature>
<proteinExistence type="inferred from homology"/>
<reference evidence="7" key="3">
    <citation type="submission" date="2025-09" db="UniProtKB">
        <authorList>
            <consortium name="Ensembl"/>
        </authorList>
    </citation>
    <scope>IDENTIFICATION</scope>
</reference>
<evidence type="ECO:0000259" key="6">
    <source>
        <dbReference type="Pfam" id="PF00135"/>
    </source>
</evidence>
<evidence type="ECO:0000256" key="2">
    <source>
        <dbReference type="ARBA" id="ARBA00010515"/>
    </source>
</evidence>
<reference evidence="7 8" key="1">
    <citation type="submission" date="2018-03" db="EMBL/GenBank/DDBJ databases">
        <title>Finding Nemo's genes: A chromosome-scale reference assembly of the genome of the orange clownfish Amphiprion percula.</title>
        <authorList>
            <person name="Lehmann R."/>
        </authorList>
    </citation>
    <scope>NUCLEOTIDE SEQUENCE</scope>
</reference>
<dbReference type="Pfam" id="PF00135">
    <property type="entry name" value="COesterase"/>
    <property type="match status" value="3"/>
</dbReference>
<dbReference type="InterPro" id="IPR019826">
    <property type="entry name" value="Carboxylesterase_B_AS"/>
</dbReference>
<protein>
    <recommendedName>
        <fullName evidence="6">Carboxylesterase type B domain-containing protein</fullName>
    </recommendedName>
</protein>
<dbReference type="PANTHER" id="PTHR11559">
    <property type="entry name" value="CARBOXYLESTERASE"/>
    <property type="match status" value="1"/>
</dbReference>
<feature type="domain" description="Carboxylesterase type B" evidence="6">
    <location>
        <begin position="1092"/>
        <end position="1334"/>
    </location>
</feature>
<evidence type="ECO:0000313" key="7">
    <source>
        <dbReference type="Ensembl" id="ENSAPEP00000011254.1"/>
    </source>
</evidence>
<feature type="chain" id="PRO_5018046302" description="Carboxylesterase type B domain-containing protein" evidence="5">
    <location>
        <begin position="25"/>
        <end position="1359"/>
    </location>
</feature>
<evidence type="ECO:0000256" key="1">
    <source>
        <dbReference type="ARBA" id="ARBA00005964"/>
    </source>
</evidence>
<reference evidence="7" key="2">
    <citation type="submission" date="2025-08" db="UniProtKB">
        <authorList>
            <consortium name="Ensembl"/>
        </authorList>
    </citation>
    <scope>IDENTIFICATION</scope>
</reference>
<keyword evidence="4" id="KW-1015">Disulfide bond</keyword>
<dbReference type="GO" id="GO:0016787">
    <property type="term" value="F:hydrolase activity"/>
    <property type="evidence" value="ECO:0007669"/>
    <property type="project" value="UniProtKB-KW"/>
</dbReference>
<evidence type="ECO:0000313" key="8">
    <source>
        <dbReference type="Proteomes" id="UP000265080"/>
    </source>
</evidence>
<name>A0A3P8SH96_AMPPE</name>
<dbReference type="CDD" id="cd00312">
    <property type="entry name" value="Esterase_lipase"/>
    <property type="match status" value="2"/>
</dbReference>
<evidence type="ECO:0000256" key="5">
    <source>
        <dbReference type="SAM" id="SignalP"/>
    </source>
</evidence>
<comment type="similarity">
    <text evidence="1">Belongs to the type-B carboxylesterase/lipase family.</text>
</comment>
<keyword evidence="3" id="KW-0378">Hydrolase</keyword>
<dbReference type="InterPro" id="IPR019819">
    <property type="entry name" value="Carboxylesterase_B_CS"/>
</dbReference>
<accession>A0A3P8SH96</accession>
<dbReference type="FunFam" id="3.40.50.1820:FF:000011">
    <property type="entry name" value="Carboxylic ester hydrolase"/>
    <property type="match status" value="2"/>
</dbReference>
<dbReference type="InterPro" id="IPR002168">
    <property type="entry name" value="Lipase_GDXG_HIS_AS"/>
</dbReference>
<keyword evidence="8" id="KW-1185">Reference proteome</keyword>
<comment type="similarity">
    <text evidence="2">Belongs to the 'GDXG' lipolytic enzyme family.</text>
</comment>
<dbReference type="GeneTree" id="ENSGT00940000155200"/>
<dbReference type="SUPFAM" id="SSF53474">
    <property type="entry name" value="alpha/beta-Hydrolases"/>
    <property type="match status" value="3"/>
</dbReference>
<dbReference type="InterPro" id="IPR050309">
    <property type="entry name" value="Type-B_Carboxylest/Lipase"/>
</dbReference>
<dbReference type="Gene3D" id="3.40.50.1820">
    <property type="entry name" value="alpha/beta hydrolase"/>
    <property type="match status" value="3"/>
</dbReference>
<dbReference type="InterPro" id="IPR002018">
    <property type="entry name" value="CarbesteraseB"/>
</dbReference>
<dbReference type="STRING" id="161767.ENSAPEP00000011254"/>
<evidence type="ECO:0000256" key="3">
    <source>
        <dbReference type="ARBA" id="ARBA00022801"/>
    </source>
</evidence>
<organism evidence="7 8">
    <name type="scientific">Amphiprion percula</name>
    <name type="common">Orange clownfish</name>
    <name type="synonym">Lutjanus percula</name>
    <dbReference type="NCBI Taxonomy" id="161767"/>
    <lineage>
        <taxon>Eukaryota</taxon>
        <taxon>Metazoa</taxon>
        <taxon>Chordata</taxon>
        <taxon>Craniata</taxon>
        <taxon>Vertebrata</taxon>
        <taxon>Euteleostomi</taxon>
        <taxon>Actinopterygii</taxon>
        <taxon>Neopterygii</taxon>
        <taxon>Teleostei</taxon>
        <taxon>Neoteleostei</taxon>
        <taxon>Acanthomorphata</taxon>
        <taxon>Ovalentaria</taxon>
        <taxon>Pomacentridae</taxon>
        <taxon>Amphiprion</taxon>
    </lineage>
</organism>
<dbReference type="PROSITE" id="PS01173">
    <property type="entry name" value="LIPASE_GDXG_HIS"/>
    <property type="match status" value="1"/>
</dbReference>
<feature type="domain" description="Carboxylesterase type B" evidence="6">
    <location>
        <begin position="28"/>
        <end position="539"/>
    </location>
</feature>
<evidence type="ECO:0000256" key="4">
    <source>
        <dbReference type="ARBA" id="ARBA00023157"/>
    </source>
</evidence>
<sequence>MNMKLHAKHTVCFLISVLFAGVAAELQAPEVHTKLGSLRGEYVSVKGKETGVHAYLGVPFAKPPIGPSLRLAPPQPVEGWKGVRDATKQPPMCIQNAKMFVDMLEVFGVALSDVPDISEDCLYLNIYTPANRAKDAKLPVMVWIHGGGFSAGSASAGDGSALAAYQDVVVVLIQYRLGLLGFLSTGDEHVSGNFGLLDQIEALRWVQQHIHNFGGDPDLVTIFGVSAGGVSVSLLLLSPLSDGLFHRAIAESGTAAMDLLVSNNPLPATQMVANASGCSIESPEKIADCMRNLDIDTIVAAGENHIFTFHANIDGHFLTKPVDELLHEHELLTIPFITGFNDDEGGFILTNFFAPPNWTEGLDQEQVVNVMSGLYPDPKDAVKRDLMMKEYFGTGEDRVKNREGLTEMIGDVIFNIPAIKVANAHRDAGAAVYLYEFQHPTSFMQKHRPSFVGSDHGDEMFIVLGNCFTTTQVKLTEPCPQEEEELSRTMMSFWGNFARTGSPNGDGLAQWPKYGAEEEYLAIGLKEQVVGRGLKKDRFFFMTQTLPEKIQQHKENMEQAPEVHTKLGSLRGEYVSVKGKETGVHAYLGVPFAKPPIGPSLRLAPPQPVEGWKGVRDATKQPPMCIQNIKMTLDLIEMIGAEIADIPDISEDCLYLNIYTPANRAEDAKLPVMFWIHGGGFTMGSASVYDGSALAAYQDVVVVLIQYRLGLLGFLSTGDEHVSGNFGLLDQVEALRWVQQHIHNFGGDPDLVTIFGESAGGMSVSFLLLSPLSDGLFHHAIAESGTAAMDIAVTDNPLPMTQMAANASGCSIESTEKIGDCMRNLDIDTVVAIAENEHLRYPVCVDGHFLMKPADELLCKHELLTLPFMTGVNDDEGGWMLTNFFSPPNWTEGMDREQIVNVMSMFYPDPKDAFKRDLMIDEYIGTGEDRVKNRDGLTELIGDFIFNIPAIKTANAHRDAGAAVYLYEYQHPPSMLQKKRPSFVGSDHADELFAVLGFCFTTTHAKLSESCTEEEKQLGRIVMSYWGNFARTGSPNGDGLTHWPKYGAEEEYLAIGLKEQVVGRALKKDRFVFMTQTLPEKIQQHKDNLEQAPEVHTKLGSLRGEYVSVKGKETGVHAYLGVPFAKPPIGPSLRLAPPQPVEGWKGVRDATKQPPMCIQYAKITLDLLEAIGAEIADVPDISEDCLYLNIYTPANRAEDAKLPVMVWIHGGGFTLGSASVYDGSALAAYQDVVVVLIQYRLGLLGFLSTGDEHVSGNFGLLDQIEALRWVQQHIHNFGGDPDLVTIFGESAGGVSVSLLLLSPLSDGLFHRAIAESGTAAMDLLVSNNPLAAAQVNKQCANFLFAQYGEFHNIFVILNS</sequence>
<dbReference type="PROSITE" id="PS00122">
    <property type="entry name" value="CARBOXYLESTERASE_B_1"/>
    <property type="match status" value="3"/>
</dbReference>
<dbReference type="Proteomes" id="UP000265080">
    <property type="component" value="Chromosome 4"/>
</dbReference>
<dbReference type="PROSITE" id="PS00941">
    <property type="entry name" value="CARBOXYLESTERASE_B_2"/>
    <property type="match status" value="3"/>
</dbReference>
<feature type="signal peptide" evidence="5">
    <location>
        <begin position="1"/>
        <end position="24"/>
    </location>
</feature>